<evidence type="ECO:0000313" key="2">
    <source>
        <dbReference type="Proteomes" id="UP000015453"/>
    </source>
</evidence>
<evidence type="ECO:0000313" key="1">
    <source>
        <dbReference type="EMBL" id="EPS67299.1"/>
    </source>
</evidence>
<dbReference type="InterPro" id="IPR044593">
    <property type="entry name" value="FLZ8/MARD1"/>
</dbReference>
<dbReference type="AlphaFoldDB" id="S8CJJ6"/>
<dbReference type="PANTHER" id="PTHR46443">
    <property type="entry name" value="FCS-LIKE ZINC FINGER 8"/>
    <property type="match status" value="1"/>
</dbReference>
<proteinExistence type="predicted"/>
<dbReference type="PANTHER" id="PTHR46443:SF3">
    <property type="entry name" value="PROTEIN MARD1"/>
    <property type="match status" value="1"/>
</dbReference>
<dbReference type="Proteomes" id="UP000015453">
    <property type="component" value="Unassembled WGS sequence"/>
</dbReference>
<organism evidence="1 2">
    <name type="scientific">Genlisea aurea</name>
    <dbReference type="NCBI Taxonomy" id="192259"/>
    <lineage>
        <taxon>Eukaryota</taxon>
        <taxon>Viridiplantae</taxon>
        <taxon>Streptophyta</taxon>
        <taxon>Embryophyta</taxon>
        <taxon>Tracheophyta</taxon>
        <taxon>Spermatophyta</taxon>
        <taxon>Magnoliopsida</taxon>
        <taxon>eudicotyledons</taxon>
        <taxon>Gunneridae</taxon>
        <taxon>Pentapetalae</taxon>
        <taxon>asterids</taxon>
        <taxon>lamiids</taxon>
        <taxon>Lamiales</taxon>
        <taxon>Lentibulariaceae</taxon>
        <taxon>Genlisea</taxon>
    </lineage>
</organism>
<protein>
    <submittedName>
        <fullName evidence="1">Uncharacterized protein</fullName>
    </submittedName>
</protein>
<name>S8CJJ6_9LAMI</name>
<dbReference type="EMBL" id="AUSU01003187">
    <property type="protein sequence ID" value="EPS67299.1"/>
    <property type="molecule type" value="Genomic_DNA"/>
</dbReference>
<keyword evidence="2" id="KW-1185">Reference proteome</keyword>
<feature type="non-terminal residue" evidence="1">
    <location>
        <position position="94"/>
    </location>
</feature>
<reference evidence="1 2" key="1">
    <citation type="journal article" date="2013" name="BMC Genomics">
        <title>The miniature genome of a carnivorous plant Genlisea aurea contains a low number of genes and short non-coding sequences.</title>
        <authorList>
            <person name="Leushkin E.V."/>
            <person name="Sutormin R.A."/>
            <person name="Nabieva E.R."/>
            <person name="Penin A.A."/>
            <person name="Kondrashov A.S."/>
            <person name="Logacheva M.D."/>
        </authorList>
    </citation>
    <scope>NUCLEOTIDE SEQUENCE [LARGE SCALE GENOMIC DNA]</scope>
</reference>
<sequence length="94" mass="10038">GLADVLFDEMSASKFGPPLVLFGCSGLKVRIPDLGSGDFGLKTRKICGPLSPSPSSSAALSLTEMELSEEYTRVVSYGPNPKIVHFFDDSIVRS</sequence>
<comment type="caution">
    <text evidence="1">The sequence shown here is derived from an EMBL/GenBank/DDBJ whole genome shotgun (WGS) entry which is preliminary data.</text>
</comment>
<feature type="non-terminal residue" evidence="1">
    <location>
        <position position="1"/>
    </location>
</feature>
<gene>
    <name evidence="1" type="ORF">M569_07476</name>
</gene>
<accession>S8CJJ6</accession>
<dbReference type="OrthoDB" id="1902692at2759"/>